<feature type="transmembrane region" description="Helical" evidence="1">
    <location>
        <begin position="222"/>
        <end position="241"/>
    </location>
</feature>
<name>A0A1Y2CP86_9FUNG</name>
<evidence type="ECO:0000313" key="3">
    <source>
        <dbReference type="EMBL" id="ORY48803.1"/>
    </source>
</evidence>
<dbReference type="STRING" id="1754190.A0A1Y2CP86"/>
<feature type="transmembrane region" description="Helical" evidence="1">
    <location>
        <begin position="253"/>
        <end position="274"/>
    </location>
</feature>
<feature type="transmembrane region" description="Helical" evidence="1">
    <location>
        <begin position="180"/>
        <end position="202"/>
    </location>
</feature>
<dbReference type="Proteomes" id="UP000193920">
    <property type="component" value="Unassembled WGS sequence"/>
</dbReference>
<dbReference type="SUPFAM" id="SSF56300">
    <property type="entry name" value="Metallo-dependent phosphatases"/>
    <property type="match status" value="1"/>
</dbReference>
<proteinExistence type="predicted"/>
<keyword evidence="4" id="KW-1185">Reference proteome</keyword>
<dbReference type="GO" id="GO:0016788">
    <property type="term" value="F:hydrolase activity, acting on ester bonds"/>
    <property type="evidence" value="ECO:0007669"/>
    <property type="project" value="TreeGrafter"/>
</dbReference>
<reference evidence="3 4" key="1">
    <citation type="submission" date="2016-08" db="EMBL/GenBank/DDBJ databases">
        <title>A Parts List for Fungal Cellulosomes Revealed by Comparative Genomics.</title>
        <authorList>
            <consortium name="DOE Joint Genome Institute"/>
            <person name="Haitjema C.H."/>
            <person name="Gilmore S.P."/>
            <person name="Henske J.K."/>
            <person name="Solomon K.V."/>
            <person name="De Groot R."/>
            <person name="Kuo A."/>
            <person name="Mondo S.J."/>
            <person name="Salamov A.A."/>
            <person name="Labutti K."/>
            <person name="Zhao Z."/>
            <person name="Chiniquy J."/>
            <person name="Barry K."/>
            <person name="Brewer H.M."/>
            <person name="Purvine S.O."/>
            <person name="Wright A.T."/>
            <person name="Boxma B."/>
            <person name="Van Alen T."/>
            <person name="Hackstein J.H."/>
            <person name="Baker S.E."/>
            <person name="Grigoriev I.V."/>
            <person name="O'Malley M.A."/>
        </authorList>
    </citation>
    <scope>NUCLEOTIDE SEQUENCE [LARGE SCALE GENOMIC DNA]</scope>
    <source>
        <strain evidence="3 4">G1</strain>
    </source>
</reference>
<dbReference type="PANTHER" id="PTHR32440">
    <property type="entry name" value="PHOSPHATASE DCR2-RELATED-RELATED"/>
    <property type="match status" value="1"/>
</dbReference>
<feature type="transmembrane region" description="Helical" evidence="1">
    <location>
        <begin position="312"/>
        <end position="333"/>
    </location>
</feature>
<keyword evidence="1" id="KW-1133">Transmembrane helix</keyword>
<sequence length="696" mass="81462">MKVRTKPEKKIKYYIESFFENVYYSQEIYDIKLLALQKINEEYVKEKENNKKNAFEVIVQKYNSLESIVRSVDNSVEIEKWFSKKEITTTYNRFKEELTRKKIHIYFFLLLCIFFIESLISGIMYRNGRVTFFFISFISLAIIIFFIYTYHNDELHKEVLSVESERKLEKLFDSYSKRCLIWFFILFFRIYDILFNMISVSINSKTSEVFEELKSGSFSFDFILFFFLKNIIIMYMITTQVEYENTRLFKKFMIKIFLCSMVYLLIAFGISIGFEKIFVFNPIFYITMVYFIFAIVGYFIGVRNFTYRKKGLNLYFIIPLALVLLVGGGYLFLSRDIWLIQPIINSTPYIYQGNSTISYNEKTGIFTIVSEKDDFKMLQITDIHLGGGVISLDKDKKAMNAVFELINHTKPDLVVVTGDLTYPVGLSSFSFNNEAPVAQFAAFMRNTGVPWVFTFGNHDTESMAIGSEQELNNLYKSLSWETSKNLLYPYIQPKVNGKQIMGRNNQLLELRNKDGTLNQALFLIDSNAYMGSGFSKYDYIHDDQVEWYKNEIQRLNREEGKLISSLVFFHIPLQQYKIAYDLFMEGSDEVKYYFGFNGEKTKEKVCASKYPSKLFDTVKELNSTKALFCGHDHYNNLSLEYQGIRLTYGMSIDYLVEPGIARDTKQRGATLIISHKDSSVDIEQVPLTSIQTNQDD</sequence>
<feature type="domain" description="Calcineurin-like phosphoesterase" evidence="2">
    <location>
        <begin position="376"/>
        <end position="634"/>
    </location>
</feature>
<dbReference type="InterPro" id="IPR004843">
    <property type="entry name" value="Calcineurin-like_PHP"/>
</dbReference>
<protein>
    <submittedName>
        <fullName evidence="3">Metallo-dependent phosphatase</fullName>
    </submittedName>
</protein>
<dbReference type="OrthoDB" id="783096at2759"/>
<dbReference type="AlphaFoldDB" id="A0A1Y2CP86"/>
<feature type="transmembrane region" description="Helical" evidence="1">
    <location>
        <begin position="131"/>
        <end position="150"/>
    </location>
</feature>
<evidence type="ECO:0000256" key="1">
    <source>
        <dbReference type="SAM" id="Phobius"/>
    </source>
</evidence>
<feature type="transmembrane region" description="Helical" evidence="1">
    <location>
        <begin position="103"/>
        <end position="125"/>
    </location>
</feature>
<keyword evidence="1" id="KW-0472">Membrane</keyword>
<evidence type="ECO:0000313" key="4">
    <source>
        <dbReference type="Proteomes" id="UP000193920"/>
    </source>
</evidence>
<dbReference type="EMBL" id="MCOG01000101">
    <property type="protein sequence ID" value="ORY48803.1"/>
    <property type="molecule type" value="Genomic_DNA"/>
</dbReference>
<comment type="caution">
    <text evidence="3">The sequence shown here is derived from an EMBL/GenBank/DDBJ whole genome shotgun (WGS) entry which is preliminary data.</text>
</comment>
<dbReference type="GO" id="GO:0005737">
    <property type="term" value="C:cytoplasm"/>
    <property type="evidence" value="ECO:0007669"/>
    <property type="project" value="TreeGrafter"/>
</dbReference>
<organism evidence="3 4">
    <name type="scientific">Neocallimastix californiae</name>
    <dbReference type="NCBI Taxonomy" id="1754190"/>
    <lineage>
        <taxon>Eukaryota</taxon>
        <taxon>Fungi</taxon>
        <taxon>Fungi incertae sedis</taxon>
        <taxon>Chytridiomycota</taxon>
        <taxon>Chytridiomycota incertae sedis</taxon>
        <taxon>Neocallimastigomycetes</taxon>
        <taxon>Neocallimastigales</taxon>
        <taxon>Neocallimastigaceae</taxon>
        <taxon>Neocallimastix</taxon>
    </lineage>
</organism>
<gene>
    <name evidence="3" type="ORF">LY90DRAFT_671009</name>
</gene>
<feature type="transmembrane region" description="Helical" evidence="1">
    <location>
        <begin position="280"/>
        <end position="300"/>
    </location>
</feature>
<evidence type="ECO:0000259" key="2">
    <source>
        <dbReference type="Pfam" id="PF00149"/>
    </source>
</evidence>
<keyword evidence="1" id="KW-0812">Transmembrane</keyword>
<dbReference type="PANTHER" id="PTHR32440:SF0">
    <property type="entry name" value="PHOSPHATASE DCR2-RELATED"/>
    <property type="match status" value="1"/>
</dbReference>
<dbReference type="Pfam" id="PF00149">
    <property type="entry name" value="Metallophos"/>
    <property type="match status" value="1"/>
</dbReference>
<dbReference type="InterPro" id="IPR029052">
    <property type="entry name" value="Metallo-depent_PP-like"/>
</dbReference>
<accession>A0A1Y2CP86</accession>
<dbReference type="Gene3D" id="3.60.21.10">
    <property type="match status" value="1"/>
</dbReference>